<feature type="region of interest" description="Disordered" evidence="5">
    <location>
        <begin position="293"/>
        <end position="317"/>
    </location>
</feature>
<keyword evidence="2" id="KW-0238">DNA-binding</keyword>
<evidence type="ECO:0000313" key="8">
    <source>
        <dbReference type="Proteomes" id="UP000516437"/>
    </source>
</evidence>
<evidence type="ECO:0000259" key="6">
    <source>
        <dbReference type="PROSITE" id="PS51005"/>
    </source>
</evidence>
<dbReference type="InterPro" id="IPR003441">
    <property type="entry name" value="NAC-dom"/>
</dbReference>
<keyword evidence="3" id="KW-0804">Transcription</keyword>
<dbReference type="FunFam" id="2.170.150.80:FF:000006">
    <property type="entry name" value="NAC domain-containing protein 100-like"/>
    <property type="match status" value="1"/>
</dbReference>
<accession>A0A6A1VKY9</accession>
<dbReference type="PANTHER" id="PTHR31744:SF22">
    <property type="entry name" value="NAC DOMAIN CONTAINING PROTEIN 58"/>
    <property type="match status" value="1"/>
</dbReference>
<keyword evidence="8" id="KW-1185">Reference proteome</keyword>
<name>A0A6A1VKY9_9ROSI</name>
<dbReference type="PANTHER" id="PTHR31744">
    <property type="entry name" value="PROTEIN CUP-SHAPED COTYLEDON 2-RELATED"/>
    <property type="match status" value="1"/>
</dbReference>
<keyword evidence="1" id="KW-0805">Transcription regulation</keyword>
<dbReference type="InterPro" id="IPR036093">
    <property type="entry name" value="NAC_dom_sf"/>
</dbReference>
<evidence type="ECO:0000313" key="7">
    <source>
        <dbReference type="EMBL" id="KAB1212516.1"/>
    </source>
</evidence>
<dbReference type="Pfam" id="PF02365">
    <property type="entry name" value="NAM"/>
    <property type="match status" value="1"/>
</dbReference>
<keyword evidence="4" id="KW-0539">Nucleus</keyword>
<proteinExistence type="predicted"/>
<sequence>MEESLPPGFRFHPTDEELITYYLTRKVSDTSFTAKAIGVVDLNKCEPWDLPGKASMGEKEWYFFSLRDRKYPTGLRTNRATEAGYWKTTGKDKEIFRAGVLVGMKKTLVFYKGRAPRGEKSNWVMHEYRLENKHPFKSSKEEWVVCRVFQKSAVKKPQQTPSSQPSLDSPCDTNSMVNEYGDIELPNLNSIASSASGFSNISAQNYTCDNSNVNMNMPLNVNWAAVREATSTLPSLSWPSSLLTSGLSVNSLLLKALQLRSYQPREAASTDYSFVPQGFSQFGSDQNANLQASSSKVLESVQQQPSEQPFNMDSIWP</sequence>
<evidence type="ECO:0000256" key="4">
    <source>
        <dbReference type="ARBA" id="ARBA00023242"/>
    </source>
</evidence>
<organism evidence="7 8">
    <name type="scientific">Morella rubra</name>
    <name type="common">Chinese bayberry</name>
    <dbReference type="NCBI Taxonomy" id="262757"/>
    <lineage>
        <taxon>Eukaryota</taxon>
        <taxon>Viridiplantae</taxon>
        <taxon>Streptophyta</taxon>
        <taxon>Embryophyta</taxon>
        <taxon>Tracheophyta</taxon>
        <taxon>Spermatophyta</taxon>
        <taxon>Magnoliopsida</taxon>
        <taxon>eudicotyledons</taxon>
        <taxon>Gunneridae</taxon>
        <taxon>Pentapetalae</taxon>
        <taxon>rosids</taxon>
        <taxon>fabids</taxon>
        <taxon>Fagales</taxon>
        <taxon>Myricaceae</taxon>
        <taxon>Morella</taxon>
    </lineage>
</organism>
<evidence type="ECO:0000256" key="1">
    <source>
        <dbReference type="ARBA" id="ARBA00023015"/>
    </source>
</evidence>
<dbReference type="AlphaFoldDB" id="A0A6A1VKY9"/>
<comment type="caution">
    <text evidence="7">The sequence shown here is derived from an EMBL/GenBank/DDBJ whole genome shotgun (WGS) entry which is preliminary data.</text>
</comment>
<dbReference type="OrthoDB" id="1424968at2759"/>
<dbReference type="Gene3D" id="2.170.150.80">
    <property type="entry name" value="NAC domain"/>
    <property type="match status" value="1"/>
</dbReference>
<reference evidence="7 8" key="1">
    <citation type="journal article" date="2019" name="Plant Biotechnol. J.">
        <title>The red bayberry genome and genetic basis of sex determination.</title>
        <authorList>
            <person name="Jia H.M."/>
            <person name="Jia H.J."/>
            <person name="Cai Q.L."/>
            <person name="Wang Y."/>
            <person name="Zhao H.B."/>
            <person name="Yang W.F."/>
            <person name="Wang G.Y."/>
            <person name="Li Y.H."/>
            <person name="Zhan D.L."/>
            <person name="Shen Y.T."/>
            <person name="Niu Q.F."/>
            <person name="Chang L."/>
            <person name="Qiu J."/>
            <person name="Zhao L."/>
            <person name="Xie H.B."/>
            <person name="Fu W.Y."/>
            <person name="Jin J."/>
            <person name="Li X.W."/>
            <person name="Jiao Y."/>
            <person name="Zhou C.C."/>
            <person name="Tu T."/>
            <person name="Chai C.Y."/>
            <person name="Gao J.L."/>
            <person name="Fan L.J."/>
            <person name="van de Weg E."/>
            <person name="Wang J.Y."/>
            <person name="Gao Z.S."/>
        </authorList>
    </citation>
    <scope>NUCLEOTIDE SEQUENCE [LARGE SCALE GENOMIC DNA]</scope>
    <source>
        <tissue evidence="7">Leaves</tissue>
    </source>
</reference>
<evidence type="ECO:0000256" key="2">
    <source>
        <dbReference type="ARBA" id="ARBA00023125"/>
    </source>
</evidence>
<dbReference type="Proteomes" id="UP000516437">
    <property type="component" value="Chromosome 5"/>
</dbReference>
<gene>
    <name evidence="7" type="ORF">CJ030_MR5G019099</name>
</gene>
<evidence type="ECO:0000256" key="5">
    <source>
        <dbReference type="SAM" id="MobiDB-lite"/>
    </source>
</evidence>
<dbReference type="SUPFAM" id="SSF101941">
    <property type="entry name" value="NAC domain"/>
    <property type="match status" value="1"/>
</dbReference>
<dbReference type="GO" id="GO:0000976">
    <property type="term" value="F:transcription cis-regulatory region binding"/>
    <property type="evidence" value="ECO:0007669"/>
    <property type="project" value="UniProtKB-ARBA"/>
</dbReference>
<dbReference type="PROSITE" id="PS51005">
    <property type="entry name" value="NAC"/>
    <property type="match status" value="1"/>
</dbReference>
<evidence type="ECO:0000256" key="3">
    <source>
        <dbReference type="ARBA" id="ARBA00023163"/>
    </source>
</evidence>
<protein>
    <recommendedName>
        <fullName evidence="6">NAC domain-containing protein</fullName>
    </recommendedName>
</protein>
<feature type="domain" description="NAC" evidence="6">
    <location>
        <begin position="5"/>
        <end position="151"/>
    </location>
</feature>
<dbReference type="GO" id="GO:0006355">
    <property type="term" value="P:regulation of DNA-templated transcription"/>
    <property type="evidence" value="ECO:0007669"/>
    <property type="project" value="InterPro"/>
</dbReference>
<dbReference type="EMBL" id="RXIC02000023">
    <property type="protein sequence ID" value="KAB1212516.1"/>
    <property type="molecule type" value="Genomic_DNA"/>
</dbReference>
<feature type="compositionally biased region" description="Polar residues" evidence="5">
    <location>
        <begin position="293"/>
        <end position="311"/>
    </location>
</feature>